<dbReference type="eggNOG" id="ENOG502QVAW">
    <property type="taxonomic scope" value="Eukaryota"/>
</dbReference>
<evidence type="ECO:0008006" key="3">
    <source>
        <dbReference type="Google" id="ProtNLM"/>
    </source>
</evidence>
<evidence type="ECO:0000313" key="2">
    <source>
        <dbReference type="Proteomes" id="UP000002009"/>
    </source>
</evidence>
<keyword evidence="2" id="KW-1185">Reference proteome</keyword>
<dbReference type="EMBL" id="CP001574">
    <property type="protein sequence ID" value="ACO68476.1"/>
    <property type="molecule type" value="Genomic_DNA"/>
</dbReference>
<dbReference type="KEGG" id="mis:MICPUN_107334"/>
<dbReference type="PANTHER" id="PTHR31407:SF38">
    <property type="entry name" value="PSBP DOMAIN-CONTAINING PROTEIN 4, CHLOROPLASTIC"/>
    <property type="match status" value="1"/>
</dbReference>
<gene>
    <name evidence="1" type="primary">TL30</name>
    <name evidence="1" type="ORF">MICPUN_107334</name>
</gene>
<reference evidence="1 2" key="1">
    <citation type="journal article" date="2009" name="Science">
        <title>Green evolution and dynamic adaptations revealed by genomes of the marine picoeukaryotes Micromonas.</title>
        <authorList>
            <person name="Worden A.Z."/>
            <person name="Lee J.H."/>
            <person name="Mock T."/>
            <person name="Rouze P."/>
            <person name="Simmons M.P."/>
            <person name="Aerts A.L."/>
            <person name="Allen A.E."/>
            <person name="Cuvelier M.L."/>
            <person name="Derelle E."/>
            <person name="Everett M.V."/>
            <person name="Foulon E."/>
            <person name="Grimwood J."/>
            <person name="Gundlach H."/>
            <person name="Henrissat B."/>
            <person name="Napoli C."/>
            <person name="McDonald S.M."/>
            <person name="Parker M.S."/>
            <person name="Rombauts S."/>
            <person name="Salamov A."/>
            <person name="Von Dassow P."/>
            <person name="Badger J.H."/>
            <person name="Coutinho P.M."/>
            <person name="Demir E."/>
            <person name="Dubchak I."/>
            <person name="Gentemann C."/>
            <person name="Eikrem W."/>
            <person name="Gready J.E."/>
            <person name="John U."/>
            <person name="Lanier W."/>
            <person name="Lindquist E.A."/>
            <person name="Lucas S."/>
            <person name="Mayer K.F."/>
            <person name="Moreau H."/>
            <person name="Not F."/>
            <person name="Otillar R."/>
            <person name="Panaud O."/>
            <person name="Pangilinan J."/>
            <person name="Paulsen I."/>
            <person name="Piegu B."/>
            <person name="Poliakov A."/>
            <person name="Robbens S."/>
            <person name="Schmutz J."/>
            <person name="Toulza E."/>
            <person name="Wyss T."/>
            <person name="Zelensky A."/>
            <person name="Zhou K."/>
            <person name="Armbrust E.V."/>
            <person name="Bhattacharya D."/>
            <person name="Goodenough U.W."/>
            <person name="Van de Peer Y."/>
            <person name="Grigoriev I.V."/>
        </authorList>
    </citation>
    <scope>NUCLEOTIDE SEQUENCE [LARGE SCALE GENOMIC DNA]</scope>
    <source>
        <strain evidence="2">RCC299 / NOUM17</strain>
    </source>
</reference>
<dbReference type="Gene3D" id="3.40.1000.10">
    <property type="entry name" value="Mog1/PsbP, alpha/beta/alpha sandwich"/>
    <property type="match status" value="1"/>
</dbReference>
<dbReference type="RefSeq" id="XP_002507218.1">
    <property type="nucleotide sequence ID" value="XM_002507172.1"/>
</dbReference>
<evidence type="ECO:0000313" key="1">
    <source>
        <dbReference type="EMBL" id="ACO68476.1"/>
    </source>
</evidence>
<dbReference type="STRING" id="296587.C1FDZ3"/>
<dbReference type="Proteomes" id="UP000002009">
    <property type="component" value="Chromosome 1"/>
</dbReference>
<proteinExistence type="predicted"/>
<dbReference type="SUPFAM" id="SSF55724">
    <property type="entry name" value="Mog1p/PsbP-like"/>
    <property type="match status" value="1"/>
</dbReference>
<accession>C1FDZ3</accession>
<sequence>MLSLQIPSIPMPTAFRHLQGRQTCRVYNAGAKTNLEPKNVSRRHFGGAISLAGTIFSLTADPTVQPASAVMGMTAGRVPGLSPANADGVRHYTRPEGKSGGHGVGWTEITPYSFDVYDGWEEVPVSIADPGGTEIDARFSSEQDGGLKVVLAPVLRFANIDEGLNPTIEELIPLERFMAGFGPELTQSPVEEVDIIDKFVEKRGVLTYYNFELRDHTLVAATVWKKRVFIICIKASARQWRNSAEKLRNTMKSFNILTELA</sequence>
<dbReference type="OMA" id="WSEITPY"/>
<protein>
    <recommendedName>
        <fullName evidence="3">PsbP C-terminal domain-containing protein</fullName>
    </recommendedName>
</protein>
<organism evidence="1 2">
    <name type="scientific">Micromonas commoda (strain RCC299 / NOUM17 / CCMP2709)</name>
    <name type="common">Picoplanktonic green alga</name>
    <dbReference type="NCBI Taxonomy" id="296587"/>
    <lineage>
        <taxon>Eukaryota</taxon>
        <taxon>Viridiplantae</taxon>
        <taxon>Chlorophyta</taxon>
        <taxon>Mamiellophyceae</taxon>
        <taxon>Mamiellales</taxon>
        <taxon>Mamiellaceae</taxon>
        <taxon>Micromonas</taxon>
    </lineage>
</organism>
<dbReference type="InParanoid" id="C1FDZ3"/>
<dbReference type="AlphaFoldDB" id="C1FDZ3"/>
<dbReference type="OrthoDB" id="21124at2759"/>
<dbReference type="InterPro" id="IPR016123">
    <property type="entry name" value="Mog1/PsbP_a/b/a-sand"/>
</dbReference>
<dbReference type="FunCoup" id="C1FDZ3">
    <property type="interactions" value="581"/>
</dbReference>
<name>C1FDZ3_MICCC</name>
<dbReference type="PANTHER" id="PTHR31407">
    <property type="match status" value="1"/>
</dbReference>
<dbReference type="GeneID" id="8250534"/>